<evidence type="ECO:0000313" key="2">
    <source>
        <dbReference type="EMBL" id="GFH05834.1"/>
    </source>
</evidence>
<dbReference type="Gene3D" id="1.10.472.10">
    <property type="entry name" value="Cyclin-like"/>
    <property type="match status" value="1"/>
</dbReference>
<dbReference type="EMBL" id="BLLF01000010">
    <property type="protein sequence ID" value="GFH05834.1"/>
    <property type="molecule type" value="Genomic_DNA"/>
</dbReference>
<dbReference type="InterPro" id="IPR036915">
    <property type="entry name" value="Cyclin-like_sf"/>
</dbReference>
<reference evidence="2 3" key="1">
    <citation type="submission" date="2020-02" db="EMBL/GenBank/DDBJ databases">
        <title>Draft genome sequence of Haematococcus lacustris strain NIES-144.</title>
        <authorList>
            <person name="Morimoto D."/>
            <person name="Nakagawa S."/>
            <person name="Yoshida T."/>
            <person name="Sawayama S."/>
        </authorList>
    </citation>
    <scope>NUCLEOTIDE SEQUENCE [LARGE SCALE GENOMIC DNA]</scope>
    <source>
        <strain evidence="2 3">NIES-144</strain>
    </source>
</reference>
<dbReference type="SUPFAM" id="SSF47954">
    <property type="entry name" value="Cyclin-like"/>
    <property type="match status" value="1"/>
</dbReference>
<evidence type="ECO:0000259" key="1">
    <source>
        <dbReference type="Pfam" id="PF02984"/>
    </source>
</evidence>
<comment type="caution">
    <text evidence="2">The sequence shown here is derived from an EMBL/GenBank/DDBJ whole genome shotgun (WGS) entry which is preliminary data.</text>
</comment>
<dbReference type="InterPro" id="IPR004367">
    <property type="entry name" value="Cyclin_C-dom"/>
</dbReference>
<dbReference type="Proteomes" id="UP000485058">
    <property type="component" value="Unassembled WGS sequence"/>
</dbReference>
<dbReference type="Pfam" id="PF02984">
    <property type="entry name" value="Cyclin_C"/>
    <property type="match status" value="1"/>
</dbReference>
<organism evidence="2 3">
    <name type="scientific">Haematococcus lacustris</name>
    <name type="common">Green alga</name>
    <name type="synonym">Haematococcus pluvialis</name>
    <dbReference type="NCBI Taxonomy" id="44745"/>
    <lineage>
        <taxon>Eukaryota</taxon>
        <taxon>Viridiplantae</taxon>
        <taxon>Chlorophyta</taxon>
        <taxon>core chlorophytes</taxon>
        <taxon>Chlorophyceae</taxon>
        <taxon>CS clade</taxon>
        <taxon>Chlamydomonadales</taxon>
        <taxon>Haematococcaceae</taxon>
        <taxon>Haematococcus</taxon>
    </lineage>
</organism>
<sequence>MEWLELALLDYSMLRWSYSTLAAAAIVAAHLTTRHGQQASASASPMEASCYEVCKKYAGVEWSQVSLYPALQPQQVLAYLAGQ</sequence>
<keyword evidence="3" id="KW-1185">Reference proteome</keyword>
<gene>
    <name evidence="2" type="ORF">HaLaN_00363</name>
</gene>
<accession>A0A699YFU5</accession>
<feature type="domain" description="Cyclin C-terminal" evidence="1">
    <location>
        <begin position="4"/>
        <end position="64"/>
    </location>
</feature>
<evidence type="ECO:0000313" key="3">
    <source>
        <dbReference type="Proteomes" id="UP000485058"/>
    </source>
</evidence>
<name>A0A699YFU5_HAELA</name>
<protein>
    <submittedName>
        <fullName evidence="2">Cyclin, C-terminal domain</fullName>
    </submittedName>
</protein>
<proteinExistence type="predicted"/>
<dbReference type="AlphaFoldDB" id="A0A699YFU5"/>